<organism evidence="1 2">
    <name type="scientific">Phenylobacterium glaciei</name>
    <dbReference type="NCBI Taxonomy" id="2803784"/>
    <lineage>
        <taxon>Bacteria</taxon>
        <taxon>Pseudomonadati</taxon>
        <taxon>Pseudomonadota</taxon>
        <taxon>Alphaproteobacteria</taxon>
        <taxon>Caulobacterales</taxon>
        <taxon>Caulobacteraceae</taxon>
        <taxon>Phenylobacterium</taxon>
    </lineage>
</organism>
<evidence type="ECO:0000313" key="1">
    <source>
        <dbReference type="EMBL" id="MBR7619112.1"/>
    </source>
</evidence>
<name>A0A941HWD2_9CAUL</name>
<dbReference type="AlphaFoldDB" id="A0A941HWD2"/>
<keyword evidence="2" id="KW-1185">Reference proteome</keyword>
<gene>
    <name evidence="1" type="ORF">JKL49_06885</name>
</gene>
<dbReference type="RefSeq" id="WP_215339258.1">
    <property type="nucleotide sequence ID" value="NZ_JAGSGD010000001.1"/>
</dbReference>
<comment type="caution">
    <text evidence="1">The sequence shown here is derived from an EMBL/GenBank/DDBJ whole genome shotgun (WGS) entry which is preliminary data.</text>
</comment>
<evidence type="ECO:0008006" key="3">
    <source>
        <dbReference type="Google" id="ProtNLM"/>
    </source>
</evidence>
<evidence type="ECO:0000313" key="2">
    <source>
        <dbReference type="Proteomes" id="UP000622580"/>
    </source>
</evidence>
<protein>
    <recommendedName>
        <fullName evidence="3">ATP-grasp domain-containing protein</fullName>
    </recommendedName>
</protein>
<accession>A0A941HWD2</accession>
<sequence length="340" mass="38382">MTEGKIRVGFIVGNDADRVIQFNQDALVPVQGNNDADRVLDLCGEGRFDWTRLHIAPSYFRKARRWDTSKIDVLWNMVSDPDQNPETLRIIDRFTGELDIPLINPPQAVRQTRRHLIPGRLAGLESVRTPQTLLLRNPTLDRVRRRTEETGFQFPAILRRTGSHNGEVVGVFDTAAAIEGVYGDRRHEYYLTEFVDVRRLDGLYRKSRFFFIGDDVVVRQHIVADAWNIHGGSSRDYMAKTPHLQDEARQMLVGGFDALPAVTRAALQGIRTRIGLEYCGLDAYIDPDGGILVFEANATMNFQPDFRNPKTQYNRASVAPAVAAVTKLLYAKLGSRATKT</sequence>
<reference evidence="1" key="1">
    <citation type="submission" date="2021-04" db="EMBL/GenBank/DDBJ databases">
        <title>Draft genome assembly of strain Phenylobacterium sp. 20VBR1 using MiniION and Illumina platforms.</title>
        <authorList>
            <person name="Thomas F.A."/>
            <person name="Krishnan K.P."/>
            <person name="Sinha R.K."/>
        </authorList>
    </citation>
    <scope>NUCLEOTIDE SEQUENCE</scope>
    <source>
        <strain evidence="1">20VBR1</strain>
    </source>
</reference>
<dbReference type="EMBL" id="JAGSGD010000001">
    <property type="protein sequence ID" value="MBR7619112.1"/>
    <property type="molecule type" value="Genomic_DNA"/>
</dbReference>
<dbReference type="Proteomes" id="UP000622580">
    <property type="component" value="Unassembled WGS sequence"/>
</dbReference>
<proteinExistence type="predicted"/>
<dbReference type="SUPFAM" id="SSF56059">
    <property type="entry name" value="Glutathione synthetase ATP-binding domain-like"/>
    <property type="match status" value="1"/>
</dbReference>